<dbReference type="SUPFAM" id="SSF88723">
    <property type="entry name" value="PIN domain-like"/>
    <property type="match status" value="1"/>
</dbReference>
<evidence type="ECO:0000313" key="21">
    <source>
        <dbReference type="Proteomes" id="UP000636888"/>
    </source>
</evidence>
<comment type="catalytic activity">
    <reaction evidence="14 16">
        <text>DNA(n) + a 2'-deoxyribonucleoside 5'-triphosphate = DNA(n+1) + diphosphate</text>
        <dbReference type="Rhea" id="RHEA:22508"/>
        <dbReference type="Rhea" id="RHEA-COMP:17339"/>
        <dbReference type="Rhea" id="RHEA-COMP:17340"/>
        <dbReference type="ChEBI" id="CHEBI:33019"/>
        <dbReference type="ChEBI" id="CHEBI:61560"/>
        <dbReference type="ChEBI" id="CHEBI:173112"/>
        <dbReference type="EC" id="2.7.7.7"/>
    </reaction>
</comment>
<dbReference type="InterPro" id="IPR012337">
    <property type="entry name" value="RNaseH-like_sf"/>
</dbReference>
<dbReference type="InterPro" id="IPR002562">
    <property type="entry name" value="3'-5'_exonuclease_dom"/>
</dbReference>
<evidence type="ECO:0000256" key="16">
    <source>
        <dbReference type="RuleBase" id="RU004460"/>
    </source>
</evidence>
<comment type="similarity">
    <text evidence="1 16">Belongs to the DNA polymerase type-A family.</text>
</comment>
<evidence type="ECO:0000256" key="8">
    <source>
        <dbReference type="ARBA" id="ARBA00022763"/>
    </source>
</evidence>
<dbReference type="InterPro" id="IPR019760">
    <property type="entry name" value="DNA-dir_DNA_pol_A_CS"/>
</dbReference>
<keyword evidence="13 16" id="KW-0234">DNA repair</keyword>
<dbReference type="InterPro" id="IPR008918">
    <property type="entry name" value="HhH2"/>
</dbReference>
<keyword evidence="8 16" id="KW-0227">DNA damage</keyword>
<dbReference type="FunFam" id="1.10.150.20:FF:000002">
    <property type="entry name" value="DNA polymerase I"/>
    <property type="match status" value="1"/>
</dbReference>
<dbReference type="PROSITE" id="PS00447">
    <property type="entry name" value="DNA_POLYMERASE_A"/>
    <property type="match status" value="1"/>
</dbReference>
<keyword evidence="4 16" id="KW-0808">Transferase</keyword>
<dbReference type="InterPro" id="IPR002421">
    <property type="entry name" value="5-3_exonuclease"/>
</dbReference>
<dbReference type="Pfam" id="PF01612">
    <property type="entry name" value="DNA_pol_A_exo1"/>
    <property type="match status" value="1"/>
</dbReference>
<evidence type="ECO:0000256" key="5">
    <source>
        <dbReference type="ARBA" id="ARBA00022695"/>
    </source>
</evidence>
<feature type="domain" description="3'-5' exonuclease" evidence="17">
    <location>
        <begin position="294"/>
        <end position="481"/>
    </location>
</feature>
<dbReference type="SMART" id="SM00482">
    <property type="entry name" value="POLAc"/>
    <property type="match status" value="1"/>
</dbReference>
<dbReference type="InterPro" id="IPR020045">
    <property type="entry name" value="DNA_polI_H3TH"/>
</dbReference>
<dbReference type="FunFam" id="1.20.1060.10:FF:000001">
    <property type="entry name" value="DNA polymerase I"/>
    <property type="match status" value="1"/>
</dbReference>
<keyword evidence="9 16" id="KW-0378">Hydrolase</keyword>
<dbReference type="FunFam" id="3.30.420.10:FF:000026">
    <property type="entry name" value="DNA polymerase I"/>
    <property type="match status" value="1"/>
</dbReference>
<comment type="function">
    <text evidence="16">In addition to polymerase activity, this DNA polymerase exhibits 3'-5' and 5'-3' exonuclease activity.</text>
</comment>
<dbReference type="CDD" id="cd09859">
    <property type="entry name" value="PIN_53EXO"/>
    <property type="match status" value="1"/>
</dbReference>
<keyword evidence="5 16" id="KW-0548">Nucleotidyltransferase</keyword>
<organism evidence="20 21">
    <name type="scientific">Geomesophilobacter sediminis</name>
    <dbReference type="NCBI Taxonomy" id="2798584"/>
    <lineage>
        <taxon>Bacteria</taxon>
        <taxon>Pseudomonadati</taxon>
        <taxon>Thermodesulfobacteriota</taxon>
        <taxon>Desulfuromonadia</taxon>
        <taxon>Geobacterales</taxon>
        <taxon>Geobacteraceae</taxon>
        <taxon>Geomesophilobacter</taxon>
    </lineage>
</organism>
<keyword evidence="6 16" id="KW-0235">DNA replication</keyword>
<dbReference type="InterPro" id="IPR043502">
    <property type="entry name" value="DNA/RNA_pol_sf"/>
</dbReference>
<dbReference type="CDD" id="cd08637">
    <property type="entry name" value="DNA_pol_A_pol_I_C"/>
    <property type="match status" value="1"/>
</dbReference>
<dbReference type="SMART" id="SM00474">
    <property type="entry name" value="35EXOc"/>
    <property type="match status" value="1"/>
</dbReference>
<evidence type="ECO:0000256" key="9">
    <source>
        <dbReference type="ARBA" id="ARBA00022801"/>
    </source>
</evidence>
<dbReference type="GO" id="GO:0003677">
    <property type="term" value="F:DNA binding"/>
    <property type="evidence" value="ECO:0007669"/>
    <property type="project" value="UniProtKB-UniRule"/>
</dbReference>
<comment type="caution">
    <text evidence="20">The sequence shown here is derived from an EMBL/GenBank/DDBJ whole genome shotgun (WGS) entry which is preliminary data.</text>
</comment>
<dbReference type="PANTHER" id="PTHR10133">
    <property type="entry name" value="DNA POLYMERASE I"/>
    <property type="match status" value="1"/>
</dbReference>
<keyword evidence="11 16" id="KW-0239">DNA-directed DNA polymerase</keyword>
<keyword evidence="12 16" id="KW-0238">DNA-binding</keyword>
<dbReference type="Pfam" id="PF00476">
    <property type="entry name" value="DNA_pol_A"/>
    <property type="match status" value="1"/>
</dbReference>
<feature type="domain" description="DNA-directed DNA polymerase family A palm" evidence="19">
    <location>
        <begin position="650"/>
        <end position="856"/>
    </location>
</feature>
<dbReference type="AlphaFoldDB" id="A0A8J7M1J6"/>
<evidence type="ECO:0000313" key="20">
    <source>
        <dbReference type="EMBL" id="MBJ6726990.1"/>
    </source>
</evidence>
<sequence>MNFDSKTVYLIDGSSYIYRAYFAIPHLSSPTGFPTNAIYGFTQMLLKVMKDRKPSHVAVVFDAAKKTFRHDIYPNYKANRSAMADDLAPQIEPIKEVVRAFHIPALELPGYEADDLIGTIARDCEKKGMSCVIVTGDKDLMQIVTEKVTLLDTMKEKAFGIEEVKERFGVSPERVVDVLGLSGDTSDNIPGVPGVGEKTAMKLLDQFGTMDELLARADEVKGKTGERLREFADQARLSRQLATIDVTVPIAYDLDCFAVSAPDNKRLGELFKEYGFHTLAKELTSSATLPTDQYRMVLTREELEQVVARLKDAPSFAIDLESTSLNPREAIIVGFSVSCCRHEAWYIPVGHDYPGTPEQLDAEQVMEILRPLLTDPRIHKIGQNVKYDYQLLRLAGIRMDGIWCDTMLMAYLLNPGRSGQGLDALALEYLDHRMISYEEVTGKGKDQLNFSQVPLERAMPYACEDADATYLLHELFLPQLKESGMESLFNETEMPLLEVLAEMELNGVKLDLPLLRELSDGFGAELARLEGLIHEHCGGPFNINSPKQLGEILFGKMGLSVGKKTKGKTGWSTNVEELERLAEEHEVAKLLLQYRALSKLKSTYTDALPKMVDPQSGRVHTSYNQAVTNTGRLSSSDPNLQNIPIRTEEGRNIRRAFIAEQGCLLLSADYSQIELRVLAHLSGDRVFCDAFANGEDIHQRTAAEVFGLFPQMVTPEQRRQAKTINFGVIYGQSAFGLAKELGIPSKQAKAFIDHYFERHSGARAFLDSCITEAEVAGYVTTLLGRRLPIPDIHSKNPNVRNFAHRNAINYPIQGSAADIIKRAMIVVTRSMAEAGLKSRLIMQVHDELVFEVPLAERAAMEELVRTGMEGAVPLKVPLKVDLNFGANWSEAH</sequence>
<evidence type="ECO:0000256" key="13">
    <source>
        <dbReference type="ARBA" id="ARBA00023204"/>
    </source>
</evidence>
<evidence type="ECO:0000259" key="18">
    <source>
        <dbReference type="SMART" id="SM00475"/>
    </source>
</evidence>
<dbReference type="Pfam" id="PF02739">
    <property type="entry name" value="5_3_exonuc_N"/>
    <property type="match status" value="1"/>
</dbReference>
<dbReference type="PRINTS" id="PR00868">
    <property type="entry name" value="DNAPOLI"/>
</dbReference>
<dbReference type="SUPFAM" id="SSF47807">
    <property type="entry name" value="5' to 3' exonuclease, C-terminal subdomain"/>
    <property type="match status" value="1"/>
</dbReference>
<evidence type="ECO:0000256" key="4">
    <source>
        <dbReference type="ARBA" id="ARBA00022679"/>
    </source>
</evidence>
<dbReference type="InterPro" id="IPR002298">
    <property type="entry name" value="DNA_polymerase_A"/>
</dbReference>
<dbReference type="SMART" id="SM00279">
    <property type="entry name" value="HhH2"/>
    <property type="match status" value="1"/>
</dbReference>
<evidence type="ECO:0000256" key="14">
    <source>
        <dbReference type="ARBA" id="ARBA00049244"/>
    </source>
</evidence>
<dbReference type="NCBIfam" id="TIGR00593">
    <property type="entry name" value="pola"/>
    <property type="match status" value="1"/>
</dbReference>
<dbReference type="Gene3D" id="1.10.150.20">
    <property type="entry name" value="5' to 3' exonuclease, C-terminal subdomain"/>
    <property type="match status" value="2"/>
</dbReference>
<keyword evidence="10 16" id="KW-0269">Exonuclease</keyword>
<dbReference type="GO" id="GO:0006261">
    <property type="term" value="P:DNA-templated DNA replication"/>
    <property type="evidence" value="ECO:0007669"/>
    <property type="project" value="UniProtKB-UniRule"/>
</dbReference>
<dbReference type="Gene3D" id="3.30.420.10">
    <property type="entry name" value="Ribonuclease H-like superfamily/Ribonuclease H"/>
    <property type="match status" value="1"/>
</dbReference>
<dbReference type="GO" id="GO:0003887">
    <property type="term" value="F:DNA-directed DNA polymerase activity"/>
    <property type="evidence" value="ECO:0007669"/>
    <property type="project" value="UniProtKB-UniRule"/>
</dbReference>
<evidence type="ECO:0000256" key="11">
    <source>
        <dbReference type="ARBA" id="ARBA00022932"/>
    </source>
</evidence>
<evidence type="ECO:0000256" key="3">
    <source>
        <dbReference type="ARBA" id="ARBA00020311"/>
    </source>
</evidence>
<dbReference type="EMBL" id="JAEMHM010000019">
    <property type="protein sequence ID" value="MBJ6726990.1"/>
    <property type="molecule type" value="Genomic_DNA"/>
</dbReference>
<dbReference type="InterPro" id="IPR020046">
    <property type="entry name" value="5-3_exonucl_a-hlix_arch_N"/>
</dbReference>
<dbReference type="GO" id="GO:0008408">
    <property type="term" value="F:3'-5' exonuclease activity"/>
    <property type="evidence" value="ECO:0007669"/>
    <property type="project" value="UniProtKB-UniRule"/>
</dbReference>
<dbReference type="InterPro" id="IPR018320">
    <property type="entry name" value="DNA_polymerase_1"/>
</dbReference>
<gene>
    <name evidence="16 20" type="primary">polA</name>
    <name evidence="20" type="ORF">JFN93_19945</name>
</gene>
<feature type="domain" description="5'-3' exonuclease" evidence="18">
    <location>
        <begin position="5"/>
        <end position="260"/>
    </location>
</feature>
<dbReference type="CDD" id="cd09898">
    <property type="entry name" value="H3TH_53EXO"/>
    <property type="match status" value="1"/>
</dbReference>
<keyword evidence="7" id="KW-0540">Nuclease</keyword>
<accession>A0A8J7M1J6</accession>
<dbReference type="Pfam" id="PF01367">
    <property type="entry name" value="5_3_exonuc"/>
    <property type="match status" value="1"/>
</dbReference>
<dbReference type="InterPro" id="IPR036279">
    <property type="entry name" value="5-3_exonuclease_C_sf"/>
</dbReference>
<dbReference type="Gene3D" id="3.30.70.370">
    <property type="match status" value="1"/>
</dbReference>
<dbReference type="SUPFAM" id="SSF53098">
    <property type="entry name" value="Ribonuclease H-like"/>
    <property type="match status" value="1"/>
</dbReference>
<dbReference type="SMART" id="SM00475">
    <property type="entry name" value="53EXOc"/>
    <property type="match status" value="1"/>
</dbReference>
<dbReference type="InterPro" id="IPR001098">
    <property type="entry name" value="DNA-dir_DNA_pol_A_palm_dom"/>
</dbReference>
<dbReference type="EC" id="2.7.7.7" evidence="2 15"/>
<protein>
    <recommendedName>
        <fullName evidence="3 15">DNA polymerase I</fullName>
        <ecNumber evidence="2 15">2.7.7.7</ecNumber>
    </recommendedName>
</protein>
<dbReference type="FunFam" id="3.40.50.1010:FF:000001">
    <property type="entry name" value="DNA polymerase I"/>
    <property type="match status" value="1"/>
</dbReference>
<dbReference type="GO" id="GO:0008409">
    <property type="term" value="F:5'-3' exonuclease activity"/>
    <property type="evidence" value="ECO:0007669"/>
    <property type="project" value="UniProtKB-UniRule"/>
</dbReference>
<dbReference type="Proteomes" id="UP000636888">
    <property type="component" value="Unassembled WGS sequence"/>
</dbReference>
<dbReference type="NCBIfam" id="NF004397">
    <property type="entry name" value="PRK05755.1"/>
    <property type="match status" value="1"/>
</dbReference>
<dbReference type="CDD" id="cd06139">
    <property type="entry name" value="DNA_polA_I_Ecoli_like_exo"/>
    <property type="match status" value="1"/>
</dbReference>
<keyword evidence="21" id="KW-1185">Reference proteome</keyword>
<evidence type="ECO:0000256" key="10">
    <source>
        <dbReference type="ARBA" id="ARBA00022839"/>
    </source>
</evidence>
<evidence type="ECO:0000256" key="15">
    <source>
        <dbReference type="NCBIfam" id="TIGR00593"/>
    </source>
</evidence>
<evidence type="ECO:0000256" key="1">
    <source>
        <dbReference type="ARBA" id="ARBA00007705"/>
    </source>
</evidence>
<dbReference type="FunFam" id="1.10.150.20:FF:000003">
    <property type="entry name" value="DNA polymerase I"/>
    <property type="match status" value="1"/>
</dbReference>
<dbReference type="Gene3D" id="1.20.1060.10">
    <property type="entry name" value="Taq DNA Polymerase, Chain T, domain 4"/>
    <property type="match status" value="1"/>
</dbReference>
<dbReference type="Gene3D" id="3.40.50.1010">
    <property type="entry name" value="5'-nuclease"/>
    <property type="match status" value="1"/>
</dbReference>
<evidence type="ECO:0000256" key="6">
    <source>
        <dbReference type="ARBA" id="ARBA00022705"/>
    </source>
</evidence>
<reference evidence="20" key="1">
    <citation type="submission" date="2020-12" db="EMBL/GenBank/DDBJ databases">
        <title>Geomonas sp. Red875, isolated from river sediment.</title>
        <authorList>
            <person name="Xu Z."/>
            <person name="Zhang Z."/>
            <person name="Masuda Y."/>
            <person name="Itoh H."/>
            <person name="Senoo K."/>
        </authorList>
    </citation>
    <scope>NUCLEOTIDE SEQUENCE</scope>
    <source>
        <strain evidence="20">Red875</strain>
    </source>
</reference>
<dbReference type="SUPFAM" id="SSF56672">
    <property type="entry name" value="DNA/RNA polymerases"/>
    <property type="match status" value="1"/>
</dbReference>
<name>A0A8J7M1J6_9BACT</name>
<proteinExistence type="inferred from homology"/>
<dbReference type="GO" id="GO:0006302">
    <property type="term" value="P:double-strand break repair"/>
    <property type="evidence" value="ECO:0007669"/>
    <property type="project" value="TreeGrafter"/>
</dbReference>
<evidence type="ECO:0000256" key="12">
    <source>
        <dbReference type="ARBA" id="ARBA00023125"/>
    </source>
</evidence>
<dbReference type="InterPro" id="IPR036397">
    <property type="entry name" value="RNaseH_sf"/>
</dbReference>
<evidence type="ECO:0000256" key="7">
    <source>
        <dbReference type="ARBA" id="ARBA00022722"/>
    </source>
</evidence>
<dbReference type="RefSeq" id="WP_199385907.1">
    <property type="nucleotide sequence ID" value="NZ_JAEMHM010000019.1"/>
</dbReference>
<dbReference type="PANTHER" id="PTHR10133:SF27">
    <property type="entry name" value="DNA POLYMERASE NU"/>
    <property type="match status" value="1"/>
</dbReference>
<evidence type="ECO:0000259" key="19">
    <source>
        <dbReference type="SMART" id="SM00482"/>
    </source>
</evidence>
<evidence type="ECO:0000256" key="2">
    <source>
        <dbReference type="ARBA" id="ARBA00012417"/>
    </source>
</evidence>
<evidence type="ECO:0000259" key="17">
    <source>
        <dbReference type="SMART" id="SM00474"/>
    </source>
</evidence>
<dbReference type="InterPro" id="IPR029060">
    <property type="entry name" value="PIN-like_dom_sf"/>
</dbReference>